<proteinExistence type="inferred from homology"/>
<dbReference type="InterPro" id="IPR029063">
    <property type="entry name" value="SAM-dependent_MTases_sf"/>
</dbReference>
<dbReference type="SUPFAM" id="SSF53335">
    <property type="entry name" value="S-adenosyl-L-methionine-dependent methyltransferases"/>
    <property type="match status" value="1"/>
</dbReference>
<dbReference type="GO" id="GO:0009307">
    <property type="term" value="P:DNA restriction-modification system"/>
    <property type="evidence" value="ECO:0007669"/>
    <property type="project" value="UniProtKB-KW"/>
</dbReference>
<dbReference type="GO" id="GO:0003677">
    <property type="term" value="F:DNA binding"/>
    <property type="evidence" value="ECO:0007669"/>
    <property type="project" value="TreeGrafter"/>
</dbReference>
<dbReference type="InterPro" id="IPR050390">
    <property type="entry name" value="C5-Methyltransferase"/>
</dbReference>
<organism evidence="9 10">
    <name type="scientific">Candidatus Tanganyikabacteria bacterium</name>
    <dbReference type="NCBI Taxonomy" id="2961651"/>
    <lineage>
        <taxon>Bacteria</taxon>
        <taxon>Bacillati</taxon>
        <taxon>Candidatus Sericytochromatia</taxon>
        <taxon>Candidatus Tanganyikabacteria</taxon>
    </lineage>
</organism>
<dbReference type="PANTHER" id="PTHR10629:SF52">
    <property type="entry name" value="DNA (CYTOSINE-5)-METHYLTRANSFERASE 1"/>
    <property type="match status" value="1"/>
</dbReference>
<dbReference type="PROSITE" id="PS51679">
    <property type="entry name" value="SAM_MT_C5"/>
    <property type="match status" value="1"/>
</dbReference>
<dbReference type="GO" id="GO:0003886">
    <property type="term" value="F:DNA (cytosine-5-)-methyltransferase activity"/>
    <property type="evidence" value="ECO:0007669"/>
    <property type="project" value="UniProtKB-EC"/>
</dbReference>
<comment type="caution">
    <text evidence="9">The sequence shown here is derived from an EMBL/GenBank/DDBJ whole genome shotgun (WGS) entry which is preliminary data.</text>
</comment>
<evidence type="ECO:0000256" key="7">
    <source>
        <dbReference type="RuleBase" id="RU000417"/>
    </source>
</evidence>
<dbReference type="NCBIfam" id="TIGR00675">
    <property type="entry name" value="dcm"/>
    <property type="match status" value="1"/>
</dbReference>
<dbReference type="PRINTS" id="PR00105">
    <property type="entry name" value="C5METTRFRASE"/>
</dbReference>
<dbReference type="PANTHER" id="PTHR10629">
    <property type="entry name" value="CYTOSINE-SPECIFIC METHYLTRANSFERASE"/>
    <property type="match status" value="1"/>
</dbReference>
<protein>
    <recommendedName>
        <fullName evidence="7">Cytosine-specific methyltransferase</fullName>
        <ecNumber evidence="7">2.1.1.37</ecNumber>
    </recommendedName>
</protein>
<gene>
    <name evidence="9" type="primary">dcm</name>
    <name evidence="9" type="ORF">FJZ00_07800</name>
</gene>
<accession>A0A937X7I2</accession>
<dbReference type="Pfam" id="PF00145">
    <property type="entry name" value="DNA_methylase"/>
    <property type="match status" value="2"/>
</dbReference>
<evidence type="ECO:0000256" key="5">
    <source>
        <dbReference type="PROSITE-ProRule" id="PRU01016"/>
    </source>
</evidence>
<name>A0A937X7I2_9BACT</name>
<feature type="region of interest" description="Disordered" evidence="8">
    <location>
        <begin position="286"/>
        <end position="305"/>
    </location>
</feature>
<dbReference type="GO" id="GO:0032259">
    <property type="term" value="P:methylation"/>
    <property type="evidence" value="ECO:0007669"/>
    <property type="project" value="UniProtKB-KW"/>
</dbReference>
<reference evidence="9 10" key="1">
    <citation type="submission" date="2019-03" db="EMBL/GenBank/DDBJ databases">
        <title>Lake Tanganyika Metagenome-Assembled Genomes (MAGs).</title>
        <authorList>
            <person name="Tran P."/>
        </authorList>
    </citation>
    <scope>NUCLEOTIDE SEQUENCE [LARGE SCALE GENOMIC DNA]</scope>
    <source>
        <strain evidence="9">K_DeepCast_65m_m2_236</strain>
    </source>
</reference>
<keyword evidence="2 5" id="KW-0808">Transferase</keyword>
<dbReference type="Gene3D" id="3.90.120.10">
    <property type="entry name" value="DNA Methylase, subunit A, domain 2"/>
    <property type="match status" value="1"/>
</dbReference>
<comment type="similarity">
    <text evidence="5 6">Belongs to the class I-like SAM-binding methyltransferase superfamily. C5-methyltransferase family.</text>
</comment>
<dbReference type="InterPro" id="IPR018117">
    <property type="entry name" value="C5_DNA_meth_AS"/>
</dbReference>
<sequence>MTALRLGSLFAGIGGFDLGFERAGFETAWQVENSPACNRVLAERWPGVSRFGDVLAVGGHELAPVDVITFGSPCQDLSVAGKGAGFDGARSGLFFEAVRIIKDLRPAIAIWENVPGALGSTKGADFGRALDILADAGAVDICWRVLDAQWLGVAQRRRRVFVVADFGGHRAAQVLLEPEGSGGHSAAGRETGEGIAHTLTCRSYLGGSPERGDQPLVVNSAPGETAHTLTSSYAKSADRAGKNGAGPINLVVAHTLTAGTAASPGINRPGRRREDDDNLVVTHTLRAEGHDASEDGAGRGTPPVAYDTTQITSKANRSRPEPGAPCHSLAASGGAPLLAFNYKASAGSQSIVRAGDYAGTVRTDRPDAVAGHFGVRRLTPTECERLQGFPDGWTLPAGSDSARYHALGNAVCVNVAEWIARRLVRAILG</sequence>
<evidence type="ECO:0000256" key="6">
    <source>
        <dbReference type="RuleBase" id="RU000416"/>
    </source>
</evidence>
<evidence type="ECO:0000256" key="4">
    <source>
        <dbReference type="ARBA" id="ARBA00022747"/>
    </source>
</evidence>
<evidence type="ECO:0000256" key="8">
    <source>
        <dbReference type="SAM" id="MobiDB-lite"/>
    </source>
</evidence>
<keyword evidence="1 5" id="KW-0489">Methyltransferase</keyword>
<evidence type="ECO:0000313" key="10">
    <source>
        <dbReference type="Proteomes" id="UP000703893"/>
    </source>
</evidence>
<evidence type="ECO:0000256" key="3">
    <source>
        <dbReference type="ARBA" id="ARBA00022691"/>
    </source>
</evidence>
<dbReference type="GO" id="GO:0044027">
    <property type="term" value="P:negative regulation of gene expression via chromosomal CpG island methylation"/>
    <property type="evidence" value="ECO:0007669"/>
    <property type="project" value="TreeGrafter"/>
</dbReference>
<dbReference type="PROSITE" id="PS00094">
    <property type="entry name" value="C5_MTASE_1"/>
    <property type="match status" value="1"/>
</dbReference>
<dbReference type="Proteomes" id="UP000703893">
    <property type="component" value="Unassembled WGS sequence"/>
</dbReference>
<dbReference type="Gene3D" id="3.40.50.150">
    <property type="entry name" value="Vaccinia Virus protein VP39"/>
    <property type="match status" value="1"/>
</dbReference>
<dbReference type="EC" id="2.1.1.37" evidence="7"/>
<keyword evidence="4" id="KW-0680">Restriction system</keyword>
<dbReference type="AlphaFoldDB" id="A0A937X7I2"/>
<evidence type="ECO:0000313" key="9">
    <source>
        <dbReference type="EMBL" id="MBM3275041.1"/>
    </source>
</evidence>
<comment type="catalytic activity">
    <reaction evidence="7">
        <text>a 2'-deoxycytidine in DNA + S-adenosyl-L-methionine = a 5-methyl-2'-deoxycytidine in DNA + S-adenosyl-L-homocysteine + H(+)</text>
        <dbReference type="Rhea" id="RHEA:13681"/>
        <dbReference type="Rhea" id="RHEA-COMP:11369"/>
        <dbReference type="Rhea" id="RHEA-COMP:11370"/>
        <dbReference type="ChEBI" id="CHEBI:15378"/>
        <dbReference type="ChEBI" id="CHEBI:57856"/>
        <dbReference type="ChEBI" id="CHEBI:59789"/>
        <dbReference type="ChEBI" id="CHEBI:85452"/>
        <dbReference type="ChEBI" id="CHEBI:85454"/>
        <dbReference type="EC" id="2.1.1.37"/>
    </reaction>
</comment>
<evidence type="ECO:0000256" key="2">
    <source>
        <dbReference type="ARBA" id="ARBA00022679"/>
    </source>
</evidence>
<evidence type="ECO:0000256" key="1">
    <source>
        <dbReference type="ARBA" id="ARBA00022603"/>
    </source>
</evidence>
<feature type="active site" evidence="5">
    <location>
        <position position="74"/>
    </location>
</feature>
<keyword evidence="3 5" id="KW-0949">S-adenosyl-L-methionine</keyword>
<feature type="compositionally biased region" description="Basic and acidic residues" evidence="8">
    <location>
        <begin position="286"/>
        <end position="297"/>
    </location>
</feature>
<dbReference type="EMBL" id="VGJX01000420">
    <property type="protein sequence ID" value="MBM3275041.1"/>
    <property type="molecule type" value="Genomic_DNA"/>
</dbReference>
<dbReference type="InterPro" id="IPR001525">
    <property type="entry name" value="C5_MeTfrase"/>
</dbReference>